<reference evidence="9 10" key="1">
    <citation type="submission" date="2020-08" db="EMBL/GenBank/DDBJ databases">
        <title>Genomic Encyclopedia of Type Strains, Phase IV (KMG-IV): sequencing the most valuable type-strain genomes for metagenomic binning, comparative biology and taxonomic classification.</title>
        <authorList>
            <person name="Goeker M."/>
        </authorList>
    </citation>
    <scope>NUCLEOTIDE SEQUENCE [LARGE SCALE GENOMIC DNA]</scope>
    <source>
        <strain evidence="9 10">DSM 44197</strain>
    </source>
</reference>
<comment type="cofactor">
    <cofactor evidence="1">
        <name>[3Fe-4S] cluster</name>
        <dbReference type="ChEBI" id="CHEBI:21137"/>
    </cofactor>
</comment>
<dbReference type="PRINTS" id="PR00352">
    <property type="entry name" value="3FE4SFRDOXIN"/>
</dbReference>
<organism evidence="9 10">
    <name type="scientific">Actinomadura namibiensis</name>
    <dbReference type="NCBI Taxonomy" id="182080"/>
    <lineage>
        <taxon>Bacteria</taxon>
        <taxon>Bacillati</taxon>
        <taxon>Actinomycetota</taxon>
        <taxon>Actinomycetes</taxon>
        <taxon>Streptosporangiales</taxon>
        <taxon>Thermomonosporaceae</taxon>
        <taxon>Actinomadura</taxon>
    </lineage>
</organism>
<keyword evidence="6 8" id="KW-0411">Iron-sulfur</keyword>
<evidence type="ECO:0000256" key="3">
    <source>
        <dbReference type="ARBA" id="ARBA00022723"/>
    </source>
</evidence>
<evidence type="ECO:0000256" key="2">
    <source>
        <dbReference type="ARBA" id="ARBA00022448"/>
    </source>
</evidence>
<dbReference type="SUPFAM" id="SSF54862">
    <property type="entry name" value="4Fe-4S ferredoxins"/>
    <property type="match status" value="1"/>
</dbReference>
<dbReference type="GO" id="GO:0009055">
    <property type="term" value="F:electron transfer activity"/>
    <property type="evidence" value="ECO:0007669"/>
    <property type="project" value="UniProtKB-UniRule"/>
</dbReference>
<comment type="caution">
    <text evidence="9">The sequence shown here is derived from an EMBL/GenBank/DDBJ whole genome shotgun (WGS) entry which is preliminary data.</text>
</comment>
<dbReference type="EMBL" id="JACJIA010000001">
    <property type="protein sequence ID" value="MBA8948864.1"/>
    <property type="molecule type" value="Genomic_DNA"/>
</dbReference>
<name>A0A7W3LIU8_ACTNM</name>
<evidence type="ECO:0000313" key="10">
    <source>
        <dbReference type="Proteomes" id="UP000572680"/>
    </source>
</evidence>
<dbReference type="RefSeq" id="WP_182841426.1">
    <property type="nucleotide sequence ID" value="NZ_BAAALP010000006.1"/>
</dbReference>
<comment type="function">
    <text evidence="8">Ferredoxins are iron-sulfur proteins that transfer electrons in a wide variety of metabolic reactions.</text>
</comment>
<evidence type="ECO:0000256" key="6">
    <source>
        <dbReference type="ARBA" id="ARBA00023014"/>
    </source>
</evidence>
<dbReference type="PANTHER" id="PTHR36923:SF3">
    <property type="entry name" value="FERREDOXIN"/>
    <property type="match status" value="1"/>
</dbReference>
<dbReference type="Pfam" id="PF13370">
    <property type="entry name" value="Fer4_13"/>
    <property type="match status" value="1"/>
</dbReference>
<keyword evidence="7" id="KW-0003">3Fe-4S</keyword>
<protein>
    <recommendedName>
        <fullName evidence="8">Ferredoxin</fullName>
    </recommendedName>
</protein>
<dbReference type="AlphaFoldDB" id="A0A7W3LIU8"/>
<dbReference type="Gene3D" id="3.30.70.20">
    <property type="match status" value="1"/>
</dbReference>
<dbReference type="PANTHER" id="PTHR36923">
    <property type="entry name" value="FERREDOXIN"/>
    <property type="match status" value="1"/>
</dbReference>
<accession>A0A7W3LIU8</accession>
<dbReference type="InterPro" id="IPR051269">
    <property type="entry name" value="Fe-S_cluster_ET"/>
</dbReference>
<evidence type="ECO:0000256" key="7">
    <source>
        <dbReference type="ARBA" id="ARBA00023291"/>
    </source>
</evidence>
<dbReference type="GO" id="GO:0005506">
    <property type="term" value="F:iron ion binding"/>
    <property type="evidence" value="ECO:0007669"/>
    <property type="project" value="UniProtKB-UniRule"/>
</dbReference>
<keyword evidence="2 8" id="KW-0813">Transport</keyword>
<keyword evidence="3 8" id="KW-0479">Metal-binding</keyword>
<dbReference type="InterPro" id="IPR001080">
    <property type="entry name" value="3Fe4S_ferredoxin"/>
</dbReference>
<evidence type="ECO:0000256" key="5">
    <source>
        <dbReference type="ARBA" id="ARBA00023004"/>
    </source>
</evidence>
<evidence type="ECO:0000256" key="8">
    <source>
        <dbReference type="RuleBase" id="RU368020"/>
    </source>
</evidence>
<evidence type="ECO:0000256" key="4">
    <source>
        <dbReference type="ARBA" id="ARBA00022982"/>
    </source>
</evidence>
<sequence length="65" mass="7022">MKVGVDTGACVGSGQCAFLAPEVFDQREEDGVVELLREEPPEDRRQAVLRAARSCPTHAIRVTGP</sequence>
<keyword evidence="5 8" id="KW-0408">Iron</keyword>
<keyword evidence="10" id="KW-1185">Reference proteome</keyword>
<dbReference type="Proteomes" id="UP000572680">
    <property type="component" value="Unassembled WGS sequence"/>
</dbReference>
<proteinExistence type="predicted"/>
<gene>
    <name evidence="9" type="ORF">HNR61_000462</name>
</gene>
<evidence type="ECO:0000256" key="1">
    <source>
        <dbReference type="ARBA" id="ARBA00001927"/>
    </source>
</evidence>
<keyword evidence="4 8" id="KW-0249">Electron transport</keyword>
<dbReference type="GO" id="GO:0051538">
    <property type="term" value="F:3 iron, 4 sulfur cluster binding"/>
    <property type="evidence" value="ECO:0007669"/>
    <property type="project" value="UniProtKB-KW"/>
</dbReference>
<evidence type="ECO:0000313" key="9">
    <source>
        <dbReference type="EMBL" id="MBA8948864.1"/>
    </source>
</evidence>